<sequence length="95" mass="10740">MAIDIKEAGYNYKGFIQVSWNRFRFANVVGLIAQVNSIIPHELLTNVIISDPNSISCQFPYFISSNDKCTITLFAYDGDDNIITDATSRTIPIYR</sequence>
<dbReference type="GeneID" id="24903545"/>
<gene>
    <name evidence="1" type="ordered locus">XNC1_2534</name>
</gene>
<dbReference type="HOGENOM" id="CLU_2372048_0_0_6"/>
<dbReference type="STRING" id="406817.XNC1_2534"/>
<accession>D3VHE7</accession>
<dbReference type="AlphaFoldDB" id="D3VHE7"/>
<dbReference type="EMBL" id="FN667742">
    <property type="protein sequence ID" value="CBJ90592.1"/>
    <property type="molecule type" value="Genomic_DNA"/>
</dbReference>
<name>D3VHE7_XENNA</name>
<evidence type="ECO:0000313" key="2">
    <source>
        <dbReference type="Proteomes" id="UP000008075"/>
    </source>
</evidence>
<dbReference type="KEGG" id="xne:XNC1_2534"/>
<dbReference type="RefSeq" id="WP_010846075.1">
    <property type="nucleotide sequence ID" value="NC_014228.1"/>
</dbReference>
<evidence type="ECO:0000313" key="1">
    <source>
        <dbReference type="EMBL" id="CBJ90592.1"/>
    </source>
</evidence>
<keyword evidence="2" id="KW-1185">Reference proteome</keyword>
<protein>
    <submittedName>
        <fullName evidence="1">Uncharacterized protein</fullName>
    </submittedName>
</protein>
<organism evidence="1 2">
    <name type="scientific">Xenorhabdus nematophila (strain ATCC 19061 / DSM 3370 / CCUG 14189 / LMG 1036 / NCIMB 9965 / AN6)</name>
    <dbReference type="NCBI Taxonomy" id="406817"/>
    <lineage>
        <taxon>Bacteria</taxon>
        <taxon>Pseudomonadati</taxon>
        <taxon>Pseudomonadota</taxon>
        <taxon>Gammaproteobacteria</taxon>
        <taxon>Enterobacterales</taxon>
        <taxon>Morganellaceae</taxon>
        <taxon>Xenorhabdus</taxon>
    </lineage>
</organism>
<proteinExistence type="predicted"/>
<reference evidence="1 2" key="1">
    <citation type="journal article" date="2011" name="PLoS ONE">
        <title>The entomopathogenic bacterial endosymbionts xenorhabdus and photorhabdus: convergent lifestyles from divergent genomes.</title>
        <authorList>
            <person name="Chaston J.M."/>
            <person name="Suen G."/>
            <person name="Tucker S.L."/>
            <person name="Andersen A.W."/>
            <person name="Bhasin A."/>
            <person name="Bode E."/>
            <person name="Bode H.B."/>
            <person name="Brachmann A.O."/>
            <person name="Cowles C.E."/>
            <person name="Cowles K.N."/>
            <person name="Darby C."/>
            <person name="de Leon L."/>
            <person name="Drace K."/>
            <person name="Du Z."/>
            <person name="Givaudan A."/>
            <person name="Herbert Tran E.E."/>
            <person name="Jewell K.A."/>
            <person name="Knack J.J."/>
            <person name="Krasomil-Osterfeld K.C."/>
            <person name="Kukor R."/>
            <person name="Lanois A."/>
            <person name="Latreille P."/>
            <person name="Leimgruber N.K."/>
            <person name="Lipke C.M."/>
            <person name="Liu R."/>
            <person name="Lu X."/>
            <person name="Martens E.C."/>
            <person name="Marri P.R."/>
            <person name="Medigue C."/>
            <person name="Menard M.L."/>
            <person name="Miller N.M."/>
            <person name="Morales-Soto N."/>
            <person name="Norton S."/>
            <person name="Ogier J.C."/>
            <person name="Orchard S.S."/>
            <person name="Park D."/>
            <person name="Park Y."/>
            <person name="Qurollo B.A."/>
            <person name="Sugar D.R."/>
            <person name="Richards G.R."/>
            <person name="Rouy Z."/>
            <person name="Slominski B."/>
            <person name="Slominski K."/>
            <person name="Snyder H."/>
            <person name="Tjaden B.C."/>
            <person name="van der Hoeven R."/>
            <person name="Welch R.D."/>
            <person name="Wheeler C."/>
            <person name="Xiang B."/>
            <person name="Barbazuk B."/>
            <person name="Gaudriault S."/>
            <person name="Goodner B."/>
            <person name="Slater S.C."/>
            <person name="Forst S."/>
            <person name="Goldman B.S."/>
            <person name="Goodrich-Blair H."/>
        </authorList>
    </citation>
    <scope>NUCLEOTIDE SEQUENCE [LARGE SCALE GENOMIC DNA]</scope>
    <source>
        <strain evidence="2">ATCC 19061 / DSM 3370 / CCUG 14189 / LMG 1036 / NCIMB 9965 / AN6</strain>
    </source>
</reference>
<dbReference type="Proteomes" id="UP000008075">
    <property type="component" value="Chromosome"/>
</dbReference>